<evidence type="ECO:0000256" key="1">
    <source>
        <dbReference type="ARBA" id="ARBA00004473"/>
    </source>
</evidence>
<dbReference type="InterPro" id="IPR007881">
    <property type="entry name" value="UNC-50"/>
</dbReference>
<dbReference type="Bgee" id="ENSBTAG00000014877">
    <property type="expression patterns" value="Expressed in oocyte and 103 other cell types or tissues"/>
</dbReference>
<dbReference type="VGNC" id="VGNC:36669">
    <property type="gene designation" value="UNC50"/>
</dbReference>
<keyword evidence="10" id="KW-1185">Reference proteome</keyword>
<feature type="transmembrane region" description="Helical" evidence="8">
    <location>
        <begin position="113"/>
        <end position="136"/>
    </location>
</feature>
<evidence type="ECO:0000313" key="11">
    <source>
        <dbReference type="VGNC" id="VGNC:36669"/>
    </source>
</evidence>
<organism evidence="9 10">
    <name type="scientific">Bos taurus</name>
    <name type="common">Bovine</name>
    <dbReference type="NCBI Taxonomy" id="9913"/>
    <lineage>
        <taxon>Eukaryota</taxon>
        <taxon>Metazoa</taxon>
        <taxon>Chordata</taxon>
        <taxon>Craniata</taxon>
        <taxon>Vertebrata</taxon>
        <taxon>Euteleostomi</taxon>
        <taxon>Mammalia</taxon>
        <taxon>Eutheria</taxon>
        <taxon>Laurasiatheria</taxon>
        <taxon>Artiodactyla</taxon>
        <taxon>Ruminantia</taxon>
        <taxon>Pecora</taxon>
        <taxon>Bovidae</taxon>
        <taxon>Bovinae</taxon>
        <taxon>Bos</taxon>
    </lineage>
</organism>
<feature type="compositionally biased region" description="Polar residues" evidence="7">
    <location>
        <begin position="1"/>
        <end position="17"/>
    </location>
</feature>
<dbReference type="Proteomes" id="UP000009136">
    <property type="component" value="Chromosome 11"/>
</dbReference>
<dbReference type="PANTHER" id="PTHR12841:SF6">
    <property type="entry name" value="PROTEIN UNC-50 HOMOLOG"/>
    <property type="match status" value="1"/>
</dbReference>
<reference evidence="9" key="1">
    <citation type="submission" date="2018-03" db="EMBL/GenBank/DDBJ databases">
        <title>ARS-UCD1.2.</title>
        <authorList>
            <person name="Rosen B.D."/>
            <person name="Bickhart D.M."/>
            <person name="Koren S."/>
            <person name="Schnabel R.D."/>
            <person name="Hall R."/>
            <person name="Zimin A."/>
            <person name="Dreischer C."/>
            <person name="Schultheiss S."/>
            <person name="Schroeder S.G."/>
            <person name="Elsik C.G."/>
            <person name="Couldrey C."/>
            <person name="Liu G.E."/>
            <person name="Van Tassell C.P."/>
            <person name="Phillippy A.M."/>
            <person name="Smith T.P.L."/>
            <person name="Medrano J.F."/>
        </authorList>
    </citation>
    <scope>NUCLEOTIDE SEQUENCE [LARGE SCALE GENOMIC DNA]</scope>
    <source>
        <strain evidence="9">Hereford</strain>
    </source>
</reference>
<feature type="transmembrane region" description="Helical" evidence="8">
    <location>
        <begin position="189"/>
        <end position="213"/>
    </location>
</feature>
<dbReference type="OrthoDB" id="10027013at2759"/>
<evidence type="ECO:0000256" key="6">
    <source>
        <dbReference type="ARBA" id="ARBA00046103"/>
    </source>
</evidence>
<keyword evidence="5 8" id="KW-0472">Membrane</keyword>
<keyword evidence="3 8" id="KW-0812">Transmembrane</keyword>
<keyword evidence="4 8" id="KW-1133">Transmembrane helix</keyword>
<gene>
    <name evidence="9 11" type="primary">UNC50</name>
</gene>
<evidence type="ECO:0000313" key="9">
    <source>
        <dbReference type="Ensembl" id="ENSBTAP00000067064.3"/>
    </source>
</evidence>
<feature type="transmembrane region" description="Helical" evidence="8">
    <location>
        <begin position="84"/>
        <end position="107"/>
    </location>
</feature>
<comment type="function">
    <text evidence="6">Involved in the cell surface expression of neuronal nicotinic receptors. Binds RNA.</text>
</comment>
<feature type="region of interest" description="Disordered" evidence="7">
    <location>
        <begin position="1"/>
        <end position="22"/>
    </location>
</feature>
<dbReference type="GeneTree" id="ENSGT00390000018553"/>
<comment type="similarity">
    <text evidence="2">Belongs to the unc-50 family.</text>
</comment>
<protein>
    <submittedName>
        <fullName evidence="9">Unc-50 inner nuclear membrane RNA binding protein</fullName>
    </submittedName>
</protein>
<sequence length="284" mass="33335">MLPSTSVNSPAQGNGVLSSRDAARHTAGAKRYKYLRRLFRFRQMDFEFAAWQMLYLFTSPQRVYRNFHYRKQTKDQWARDDPAFLVLLSIWLCVSTIGFGFVLDMGFFETIKLLLWVVFIDCVGVGLLISTLMWFISNKYLVKRQSRDYDVEWGYAFDVHLNAFYPLLVILHFIQLFFINHVILTDTFIGYLVGNTLWLVAVGYYIYVTFLGYSGTHDEFFFSQAFGFWVTSRPSDEERVGSSVWACLKPLPYFLFYDWGTVLKYFSFCKHLCWSQATCWTGEA</sequence>
<evidence type="ECO:0000256" key="4">
    <source>
        <dbReference type="ARBA" id="ARBA00022989"/>
    </source>
</evidence>
<dbReference type="AlphaFoldDB" id="A0A3Q1N829"/>
<evidence type="ECO:0000256" key="2">
    <source>
        <dbReference type="ARBA" id="ARBA00006293"/>
    </source>
</evidence>
<dbReference type="PANTHER" id="PTHR12841">
    <property type="entry name" value="PROTEIN UNC-50 HOMOLOG"/>
    <property type="match status" value="1"/>
</dbReference>
<dbReference type="Ensembl" id="ENSBTAT00000071735.3">
    <property type="protein sequence ID" value="ENSBTAP00000067064.3"/>
    <property type="gene ID" value="ENSBTAG00000014877.7"/>
</dbReference>
<reference evidence="9" key="2">
    <citation type="submission" date="2025-08" db="UniProtKB">
        <authorList>
            <consortium name="Ensembl"/>
        </authorList>
    </citation>
    <scope>IDENTIFICATION</scope>
    <source>
        <strain evidence="9">Hereford</strain>
    </source>
</reference>
<evidence type="ECO:0000256" key="5">
    <source>
        <dbReference type="ARBA" id="ARBA00023136"/>
    </source>
</evidence>
<evidence type="ECO:0000256" key="3">
    <source>
        <dbReference type="ARBA" id="ARBA00022692"/>
    </source>
</evidence>
<evidence type="ECO:0000256" key="8">
    <source>
        <dbReference type="SAM" id="Phobius"/>
    </source>
</evidence>
<name>A0A3Q1N829_BOVIN</name>
<dbReference type="VEuPathDB" id="HostDB:ENSBTAG00000014877"/>
<accession>A0A3Q1N829</accession>
<dbReference type="GO" id="GO:0005637">
    <property type="term" value="C:nuclear inner membrane"/>
    <property type="evidence" value="ECO:0007669"/>
    <property type="project" value="UniProtKB-SubCell"/>
</dbReference>
<dbReference type="Pfam" id="PF05216">
    <property type="entry name" value="UNC-50"/>
    <property type="match status" value="1"/>
</dbReference>
<evidence type="ECO:0000313" key="10">
    <source>
        <dbReference type="Proteomes" id="UP000009136"/>
    </source>
</evidence>
<proteinExistence type="inferred from homology"/>
<feature type="transmembrane region" description="Helical" evidence="8">
    <location>
        <begin position="163"/>
        <end position="183"/>
    </location>
</feature>
<reference evidence="9" key="3">
    <citation type="submission" date="2025-09" db="UniProtKB">
        <authorList>
            <consortium name="Ensembl"/>
        </authorList>
    </citation>
    <scope>IDENTIFICATION</scope>
    <source>
        <strain evidence="9">Hereford</strain>
    </source>
</reference>
<comment type="subcellular location">
    <subcellularLocation>
        <location evidence="1">Nucleus inner membrane</location>
        <topology evidence="1">Multi-pass membrane protein</topology>
    </subcellularLocation>
</comment>
<evidence type="ECO:0000256" key="7">
    <source>
        <dbReference type="SAM" id="MobiDB-lite"/>
    </source>
</evidence>